<dbReference type="AlphaFoldDB" id="C0QI11"/>
<evidence type="ECO:0000313" key="2">
    <source>
        <dbReference type="Proteomes" id="UP000000442"/>
    </source>
</evidence>
<organism evidence="1 2">
    <name type="scientific">Desulforapulum autotrophicum (strain ATCC 43914 / DSM 3382 / VKM B-1955 / HRM2)</name>
    <name type="common">Desulfobacterium autotrophicum</name>
    <dbReference type="NCBI Taxonomy" id="177437"/>
    <lineage>
        <taxon>Bacteria</taxon>
        <taxon>Pseudomonadati</taxon>
        <taxon>Thermodesulfobacteriota</taxon>
        <taxon>Desulfobacteria</taxon>
        <taxon>Desulfobacterales</taxon>
        <taxon>Desulfobacteraceae</taxon>
        <taxon>Desulforapulum</taxon>
    </lineage>
</organism>
<accession>C0QI11</accession>
<dbReference type="STRING" id="177437.HRM2_26530"/>
<name>C0QI11_DESAH</name>
<dbReference type="Proteomes" id="UP000000442">
    <property type="component" value="Chromosome"/>
</dbReference>
<gene>
    <name evidence="1" type="ordered locus">HRM2_26530</name>
</gene>
<dbReference type="KEGG" id="dat:HRM2_26530"/>
<dbReference type="OrthoDB" id="1118000at2"/>
<protein>
    <submittedName>
        <fullName evidence="1">Uncharacterized protein</fullName>
    </submittedName>
</protein>
<proteinExistence type="predicted"/>
<dbReference type="HOGENOM" id="CLU_1692631_0_0_7"/>
<keyword evidence="2" id="KW-1185">Reference proteome</keyword>
<evidence type="ECO:0000313" key="1">
    <source>
        <dbReference type="EMBL" id="ACN15747.1"/>
    </source>
</evidence>
<dbReference type="EMBL" id="CP001087">
    <property type="protein sequence ID" value="ACN15747.1"/>
    <property type="molecule type" value="Genomic_DNA"/>
</dbReference>
<reference evidence="1 2" key="1">
    <citation type="journal article" date="2009" name="Environ. Microbiol.">
        <title>Genome sequence of Desulfobacterium autotrophicum HRM2, a marine sulfate reducer oxidizing organic carbon completely to carbon dioxide.</title>
        <authorList>
            <person name="Strittmatter A.W."/>
            <person name="Liesegang H."/>
            <person name="Rabus R."/>
            <person name="Decker I."/>
            <person name="Amann J."/>
            <person name="Andres S."/>
            <person name="Henne A."/>
            <person name="Fricke W.F."/>
            <person name="Martinez-Arias R."/>
            <person name="Bartels D."/>
            <person name="Goesmann A."/>
            <person name="Krause L."/>
            <person name="Puehler A."/>
            <person name="Klenk H.P."/>
            <person name="Richter M."/>
            <person name="Schuler M."/>
            <person name="Gloeckner F.O."/>
            <person name="Meyerdierks A."/>
            <person name="Gottschalk G."/>
            <person name="Amann R."/>
        </authorList>
    </citation>
    <scope>NUCLEOTIDE SEQUENCE [LARGE SCALE GENOMIC DNA]</scope>
    <source>
        <strain evidence="2">ATCC 43914 / DSM 3382 / HRM2</strain>
    </source>
</reference>
<sequence>MQDISTIKPGRGLGSIHFGATMDECRDYFGKPKEELKEEFEDEEYITWYYGEGDIALSFEGSEDFKLGTIILSHPDATLDNEKIIGKSVADIKQYLKRKSYFYLEEADELDPTMMVINVGALECNFMFTDGLLDGVQWSYLWVDDDTPDWPQIVA</sequence>
<dbReference type="RefSeq" id="WP_015904510.1">
    <property type="nucleotide sequence ID" value="NC_012108.1"/>
</dbReference>